<dbReference type="PANTHER" id="PTHR14052">
    <property type="entry name" value="ORIGIN RECOGNITION COMPLEX SUBUNIT 2"/>
    <property type="match status" value="1"/>
</dbReference>
<organism evidence="9 10">
    <name type="scientific">Jimgerdemannia flammicorona</name>
    <dbReference type="NCBI Taxonomy" id="994334"/>
    <lineage>
        <taxon>Eukaryota</taxon>
        <taxon>Fungi</taxon>
        <taxon>Fungi incertae sedis</taxon>
        <taxon>Mucoromycota</taxon>
        <taxon>Mucoromycotina</taxon>
        <taxon>Endogonomycetes</taxon>
        <taxon>Endogonales</taxon>
        <taxon>Endogonaceae</taxon>
        <taxon>Jimgerdemannia</taxon>
    </lineage>
</organism>
<dbReference type="InterPro" id="IPR056773">
    <property type="entry name" value="WHD_ORC2"/>
</dbReference>
<dbReference type="InterPro" id="IPR007220">
    <property type="entry name" value="ORC2"/>
</dbReference>
<feature type="region of interest" description="Disordered" evidence="6">
    <location>
        <begin position="36"/>
        <end position="325"/>
    </location>
</feature>
<reference evidence="9 10" key="1">
    <citation type="journal article" date="2018" name="New Phytol.">
        <title>Phylogenomics of Endogonaceae and evolution of mycorrhizas within Mucoromycota.</title>
        <authorList>
            <person name="Chang Y."/>
            <person name="Desiro A."/>
            <person name="Na H."/>
            <person name="Sandor L."/>
            <person name="Lipzen A."/>
            <person name="Clum A."/>
            <person name="Barry K."/>
            <person name="Grigoriev I.V."/>
            <person name="Martin F.M."/>
            <person name="Stajich J.E."/>
            <person name="Smith M.E."/>
            <person name="Bonito G."/>
            <person name="Spatafora J.W."/>
        </authorList>
    </citation>
    <scope>NUCLEOTIDE SEQUENCE [LARGE SCALE GENOMIC DNA]</scope>
    <source>
        <strain evidence="9 10">AD002</strain>
    </source>
</reference>
<evidence type="ECO:0000256" key="3">
    <source>
        <dbReference type="ARBA" id="ARBA00022705"/>
    </source>
</evidence>
<dbReference type="GO" id="GO:0003688">
    <property type="term" value="F:DNA replication origin binding"/>
    <property type="evidence" value="ECO:0007669"/>
    <property type="project" value="UniProtKB-UniRule"/>
</dbReference>
<gene>
    <name evidence="9" type="ORF">BC938DRAFT_475319</name>
</gene>
<dbReference type="PANTHER" id="PTHR14052:SF0">
    <property type="entry name" value="ORIGIN RECOGNITION COMPLEX SUBUNIT 2"/>
    <property type="match status" value="1"/>
</dbReference>
<keyword evidence="10" id="KW-1185">Reference proteome</keyword>
<proteinExistence type="inferred from homology"/>
<evidence type="ECO:0000256" key="4">
    <source>
        <dbReference type="ARBA" id="ARBA00023242"/>
    </source>
</evidence>
<feature type="compositionally biased region" description="Basic and acidic residues" evidence="6">
    <location>
        <begin position="61"/>
        <end position="72"/>
    </location>
</feature>
<dbReference type="AlphaFoldDB" id="A0A433QRQ2"/>
<protein>
    <recommendedName>
        <fullName evidence="5">Origin recognition complex subunit 2</fullName>
    </recommendedName>
</protein>
<dbReference type="Pfam" id="PF24882">
    <property type="entry name" value="WHD_ORC2"/>
    <property type="match status" value="1"/>
</dbReference>
<feature type="compositionally biased region" description="Basic residues" evidence="6">
    <location>
        <begin position="266"/>
        <end position="276"/>
    </location>
</feature>
<dbReference type="Proteomes" id="UP000274822">
    <property type="component" value="Unassembled WGS sequence"/>
</dbReference>
<feature type="domain" description="Origin recognition complex subunit 2 RecA-like" evidence="7">
    <location>
        <begin position="383"/>
        <end position="548"/>
    </location>
</feature>
<evidence type="ECO:0000313" key="10">
    <source>
        <dbReference type="Proteomes" id="UP000274822"/>
    </source>
</evidence>
<dbReference type="InterPro" id="IPR056772">
    <property type="entry name" value="RecA-like_ORC2"/>
</dbReference>
<keyword evidence="3 5" id="KW-0235">DNA replication</keyword>
<feature type="compositionally biased region" description="Acidic residues" evidence="6">
    <location>
        <begin position="157"/>
        <end position="171"/>
    </location>
</feature>
<name>A0A433QRQ2_9FUNG</name>
<keyword evidence="4 5" id="KW-0539">Nucleus</keyword>
<feature type="compositionally biased region" description="Acidic residues" evidence="6">
    <location>
        <begin position="286"/>
        <end position="315"/>
    </location>
</feature>
<sequence>MIPISYQADDEIPHHIRNTLSPVAAKKESALANALGPVRTLQGQKKSPRKPIVDTGLTVETPRKSRIGKDPAESSNPFVGENEEEFELAQQRTPSARMRLGQRRHIDSDGVGEDDDDKENQQATPTSGRKLFGFTPRSQRKKGFESLLKKVAGTGKEEEEEEEEGGSEMIEEVAGPLLPVEWPPKTPSKSTARKAGKFSAPVDQLETPTRKGKTPRSASVKRLLFEAEESEEEGDENMEPPGTPSRTPRTARTLVILNNGDPDRSAKRRRIARKISRMNEVASESEGGDDDELEAAADDEEEPAAESEASGDEADANAIASSSSHRPLTSFFEDDATGYDRYFQDLHGTSKTSNNTLSKLPILDRQDLADMLQAAPRKHAREIGTLARLHEHQFSQWCFELASGFNLLFYGYGSKRNLLTRFATSNLTDAPLLVVNGYFPSITIKDILTQITSGALNHTGSMGSIQEHTAFVHAYFSQPDDRRRVNKLYLLVHNIDGPALRNDRVQTALSVLASAPNIHVVASMDHINAALLWDGVRTARFNWAWHDATTYDDYLVETSFEDSIMVRRGVMGAQGVNYVLASLTSNARGIFRILAEHQILETTVAGGNAPTEEIGLLYGAYFARAREGFYVSNDITFRTQLTEFRDHKIIQSKRVADGSEVLYIPLDAETLTGILESMV</sequence>
<dbReference type="GO" id="GO:0006260">
    <property type="term" value="P:DNA replication"/>
    <property type="evidence" value="ECO:0007669"/>
    <property type="project" value="UniProtKB-UniRule"/>
</dbReference>
<dbReference type="Pfam" id="PF04084">
    <property type="entry name" value="RecA-like_ORC2"/>
    <property type="match status" value="1"/>
</dbReference>
<comment type="similarity">
    <text evidence="2 5">Belongs to the ORC2 family.</text>
</comment>
<feature type="compositionally biased region" description="Acidic residues" evidence="6">
    <location>
        <begin position="226"/>
        <end position="238"/>
    </location>
</feature>
<comment type="subunit">
    <text evidence="5">Component of the origin recognition complex (ORC).</text>
</comment>
<feature type="domain" description="Origin recognition complex subunit 2 winged-helix" evidence="8">
    <location>
        <begin position="611"/>
        <end position="669"/>
    </location>
</feature>
<evidence type="ECO:0000256" key="6">
    <source>
        <dbReference type="SAM" id="MobiDB-lite"/>
    </source>
</evidence>
<dbReference type="EMBL" id="RBNJ01002034">
    <property type="protein sequence ID" value="RUS32472.1"/>
    <property type="molecule type" value="Genomic_DNA"/>
</dbReference>
<evidence type="ECO:0000313" key="9">
    <source>
        <dbReference type="EMBL" id="RUS32472.1"/>
    </source>
</evidence>
<evidence type="ECO:0000259" key="8">
    <source>
        <dbReference type="Pfam" id="PF24882"/>
    </source>
</evidence>
<evidence type="ECO:0000256" key="1">
    <source>
        <dbReference type="ARBA" id="ARBA00004123"/>
    </source>
</evidence>
<evidence type="ECO:0000256" key="2">
    <source>
        <dbReference type="ARBA" id="ARBA00007421"/>
    </source>
</evidence>
<evidence type="ECO:0000259" key="7">
    <source>
        <dbReference type="Pfam" id="PF04084"/>
    </source>
</evidence>
<comment type="caution">
    <text evidence="9">The sequence shown here is derived from an EMBL/GenBank/DDBJ whole genome shotgun (WGS) entry which is preliminary data.</text>
</comment>
<comment type="function">
    <text evidence="5">Component of the origin recognition complex (ORC) that binds origins of replication. DNA-binding is ATP-dependent. ORC is required to assemble the pre-replication complex necessary to initiate DNA replication.</text>
</comment>
<accession>A0A433QRQ2</accession>
<evidence type="ECO:0000256" key="5">
    <source>
        <dbReference type="RuleBase" id="RU368084"/>
    </source>
</evidence>
<comment type="subcellular location">
    <subcellularLocation>
        <location evidence="1 5">Nucleus</location>
    </subcellularLocation>
</comment>
<dbReference type="GO" id="GO:0005664">
    <property type="term" value="C:nuclear origin of replication recognition complex"/>
    <property type="evidence" value="ECO:0007669"/>
    <property type="project" value="UniProtKB-UniRule"/>
</dbReference>